<proteinExistence type="inferred from homology"/>
<keyword evidence="2" id="KW-0813">Transport</keyword>
<accession>A0AAV8ZU04</accession>
<comment type="caution">
    <text evidence="4">The sequence shown here is derived from an EMBL/GenBank/DDBJ whole genome shotgun (WGS) entry which is preliminary data.</text>
</comment>
<evidence type="ECO:0000256" key="2">
    <source>
        <dbReference type="ARBA" id="ARBA00022448"/>
    </source>
</evidence>
<sequence length="452" mass="52902">MMILEDLRVVKTLCVPCFPPRYNIIDKYIHMYHSCLGVHLQEIIQNGLEGNEYVTILSWVMKTYRSKDLLGHSDLLEHTEKLPPLLPQAVIDRLEGEYLQNIGHNYTEWMQNTLKSEKEEWRSSTEPHLDSYSRTAAPIIIFQMIDQNLQVAKTISEELTLKSLNLSIEEVVKFGDSFREAIIEFKNRYFEDRKQVLYFTQYMIVIVNNCLQLVELGSQLEKQYLISSSPHKLSENFNNLRGTFFRLRNEAVNYLLEELFIDLDQHFEKLFTAQWLGTSLPADTIYATIEDYFQDYNHLVESNYKYVVDLTRSMVAKRYLTAMLSKRTSFKTYEECTRAASKALKETERLSQLFMNLTKDLEGDDPFEAVTMLAEVLKSDDDMLSFELHRVVEKYPDIAEDHLLRLLSLRGDLSRSDIKDKVLHIDKPKVLHKSSVFKTLVFPKLVNINLNF</sequence>
<dbReference type="GO" id="GO:0051601">
    <property type="term" value="P:exocyst localization"/>
    <property type="evidence" value="ECO:0007669"/>
    <property type="project" value="TreeGrafter"/>
</dbReference>
<comment type="similarity">
    <text evidence="1">Belongs to the SEC6 family.</text>
</comment>
<protein>
    <recommendedName>
        <fullName evidence="6">Exocyst complex component Sec6</fullName>
    </recommendedName>
</protein>
<dbReference type="Proteomes" id="UP001162156">
    <property type="component" value="Unassembled WGS sequence"/>
</dbReference>
<evidence type="ECO:0000256" key="1">
    <source>
        <dbReference type="ARBA" id="ARBA00009447"/>
    </source>
</evidence>
<keyword evidence="5" id="KW-1185">Reference proteome</keyword>
<dbReference type="Gene3D" id="1.10.357.50">
    <property type="match status" value="1"/>
</dbReference>
<dbReference type="GO" id="GO:0006887">
    <property type="term" value="P:exocytosis"/>
    <property type="evidence" value="ECO:0007669"/>
    <property type="project" value="UniProtKB-KW"/>
</dbReference>
<dbReference type="InterPro" id="IPR042532">
    <property type="entry name" value="EXOC3/Sec6_C"/>
</dbReference>
<dbReference type="PANTHER" id="PTHR21292:SF1">
    <property type="entry name" value="EXOCYST COMPLEX COMPONENT 3"/>
    <property type="match status" value="1"/>
</dbReference>
<evidence type="ECO:0000313" key="5">
    <source>
        <dbReference type="Proteomes" id="UP001162156"/>
    </source>
</evidence>
<evidence type="ECO:0000256" key="3">
    <source>
        <dbReference type="ARBA" id="ARBA00022483"/>
    </source>
</evidence>
<gene>
    <name evidence="4" type="ORF">NQ314_001439</name>
</gene>
<dbReference type="AlphaFoldDB" id="A0AAV8ZU04"/>
<reference evidence="4" key="1">
    <citation type="journal article" date="2023" name="Insect Mol. Biol.">
        <title>Genome sequencing provides insights into the evolution of gene families encoding plant cell wall-degrading enzymes in longhorned beetles.</title>
        <authorList>
            <person name="Shin N.R."/>
            <person name="Okamura Y."/>
            <person name="Kirsch R."/>
            <person name="Pauchet Y."/>
        </authorList>
    </citation>
    <scope>NUCLEOTIDE SEQUENCE</scope>
    <source>
        <strain evidence="4">RBIC_L_NR</strain>
    </source>
</reference>
<evidence type="ECO:0000313" key="4">
    <source>
        <dbReference type="EMBL" id="KAJ8970010.1"/>
    </source>
</evidence>
<evidence type="ECO:0008006" key="6">
    <source>
        <dbReference type="Google" id="ProtNLM"/>
    </source>
</evidence>
<keyword evidence="3" id="KW-0268">Exocytosis</keyword>
<dbReference type="Gene3D" id="1.10.357.70">
    <property type="entry name" value="Exocyst complex component Sec6, C-terminal domain"/>
    <property type="match status" value="1"/>
</dbReference>
<name>A0AAV8ZU04_9CUCU</name>
<dbReference type="Pfam" id="PF06046">
    <property type="entry name" value="Sec6"/>
    <property type="match status" value="1"/>
</dbReference>
<dbReference type="GO" id="GO:0000149">
    <property type="term" value="F:SNARE binding"/>
    <property type="evidence" value="ECO:0007669"/>
    <property type="project" value="TreeGrafter"/>
</dbReference>
<dbReference type="PANTHER" id="PTHR21292">
    <property type="entry name" value="EXOCYST COMPLEX COMPONENT SEC6-RELATED"/>
    <property type="match status" value="1"/>
</dbReference>
<dbReference type="EMBL" id="JANEYF010000419">
    <property type="protein sequence ID" value="KAJ8970010.1"/>
    <property type="molecule type" value="Genomic_DNA"/>
</dbReference>
<organism evidence="4 5">
    <name type="scientific">Rhamnusium bicolor</name>
    <dbReference type="NCBI Taxonomy" id="1586634"/>
    <lineage>
        <taxon>Eukaryota</taxon>
        <taxon>Metazoa</taxon>
        <taxon>Ecdysozoa</taxon>
        <taxon>Arthropoda</taxon>
        <taxon>Hexapoda</taxon>
        <taxon>Insecta</taxon>
        <taxon>Pterygota</taxon>
        <taxon>Neoptera</taxon>
        <taxon>Endopterygota</taxon>
        <taxon>Coleoptera</taxon>
        <taxon>Polyphaga</taxon>
        <taxon>Cucujiformia</taxon>
        <taxon>Chrysomeloidea</taxon>
        <taxon>Cerambycidae</taxon>
        <taxon>Lepturinae</taxon>
        <taxon>Rhagiini</taxon>
        <taxon>Rhamnusium</taxon>
    </lineage>
</organism>
<dbReference type="InterPro" id="IPR010326">
    <property type="entry name" value="EXOC3/Sec6"/>
</dbReference>
<dbReference type="GO" id="GO:0000145">
    <property type="term" value="C:exocyst"/>
    <property type="evidence" value="ECO:0007669"/>
    <property type="project" value="InterPro"/>
</dbReference>